<evidence type="ECO:0000256" key="1">
    <source>
        <dbReference type="SAM" id="Phobius"/>
    </source>
</evidence>
<accession>K6DG25</accession>
<dbReference type="RefSeq" id="WP_007083310.1">
    <property type="nucleotide sequence ID" value="NZ_AJLS01000007.1"/>
</dbReference>
<sequence>MLTAAQHKLKRELEELQANALFHSEPEPFPPARKNVMKKRVYITMGILAVIVICSFFMMSILTPNHKKIVSYLSSEQQYYRKSEKLFSEYTLGDEQIKSDQDALLKKVSILETPSGLKDHKQDVLDVMEQQKEMLTLFANSGNSNLLTLNKKLMELHVKQELALDSLLKVFKREKMRYIINEDGTIQYWVDGKVYTY</sequence>
<keyword evidence="1" id="KW-1133">Transmembrane helix</keyword>
<keyword evidence="1" id="KW-0812">Transmembrane</keyword>
<gene>
    <name evidence="2" type="ORF">BABA_01335</name>
</gene>
<keyword evidence="3" id="KW-1185">Reference proteome</keyword>
<dbReference type="AlphaFoldDB" id="K6DG25"/>
<evidence type="ECO:0000313" key="3">
    <source>
        <dbReference type="Proteomes" id="UP000006316"/>
    </source>
</evidence>
<proteinExistence type="predicted"/>
<dbReference type="eggNOG" id="ENOG5030D03">
    <property type="taxonomic scope" value="Bacteria"/>
</dbReference>
<dbReference type="Proteomes" id="UP000006316">
    <property type="component" value="Unassembled WGS sequence"/>
</dbReference>
<feature type="transmembrane region" description="Helical" evidence="1">
    <location>
        <begin position="41"/>
        <end position="62"/>
    </location>
</feature>
<comment type="caution">
    <text evidence="2">The sequence shown here is derived from an EMBL/GenBank/DDBJ whole genome shotgun (WGS) entry which is preliminary data.</text>
</comment>
<reference evidence="2 3" key="1">
    <citation type="journal article" date="2012" name="Front. Microbiol.">
        <title>Redundancy and modularity in membrane-associated dissimilatory nitrate reduction in Bacillus.</title>
        <authorList>
            <person name="Heylen K."/>
            <person name="Keltjens J."/>
        </authorList>
    </citation>
    <scope>NUCLEOTIDE SEQUENCE [LARGE SCALE GENOMIC DNA]</scope>
    <source>
        <strain evidence="3">LMG 21833T</strain>
    </source>
</reference>
<dbReference type="OrthoDB" id="2885945at2"/>
<evidence type="ECO:0000313" key="2">
    <source>
        <dbReference type="EMBL" id="EKN71502.1"/>
    </source>
</evidence>
<dbReference type="PATRIC" id="fig|1117379.3.peg.277"/>
<protein>
    <submittedName>
        <fullName evidence="2">Uncharacterized protein</fullName>
    </submittedName>
</protein>
<keyword evidence="1" id="KW-0472">Membrane</keyword>
<dbReference type="EMBL" id="AJLS01000007">
    <property type="protein sequence ID" value="EKN71502.1"/>
    <property type="molecule type" value="Genomic_DNA"/>
</dbReference>
<name>K6DG25_9BACI</name>
<organism evidence="2 3">
    <name type="scientific">Neobacillus bataviensis LMG 21833</name>
    <dbReference type="NCBI Taxonomy" id="1117379"/>
    <lineage>
        <taxon>Bacteria</taxon>
        <taxon>Bacillati</taxon>
        <taxon>Bacillota</taxon>
        <taxon>Bacilli</taxon>
        <taxon>Bacillales</taxon>
        <taxon>Bacillaceae</taxon>
        <taxon>Neobacillus</taxon>
    </lineage>
</organism>